<organism evidence="3 4">
    <name type="scientific">Nocardiopsis ansamitocini</name>
    <dbReference type="NCBI Taxonomy" id="1670832"/>
    <lineage>
        <taxon>Bacteria</taxon>
        <taxon>Bacillati</taxon>
        <taxon>Actinomycetota</taxon>
        <taxon>Actinomycetes</taxon>
        <taxon>Streptosporangiales</taxon>
        <taxon>Nocardiopsidaceae</taxon>
        <taxon>Nocardiopsis</taxon>
    </lineage>
</organism>
<proteinExistence type="predicted"/>
<accession>A0A9W6P5V0</accession>
<feature type="compositionally biased region" description="Basic and acidic residues" evidence="1">
    <location>
        <begin position="221"/>
        <end position="242"/>
    </location>
</feature>
<dbReference type="EMBL" id="BSQG01000002">
    <property type="protein sequence ID" value="GLU47619.1"/>
    <property type="molecule type" value="Genomic_DNA"/>
</dbReference>
<feature type="compositionally biased region" description="Low complexity" evidence="1">
    <location>
        <begin position="15"/>
        <end position="47"/>
    </location>
</feature>
<evidence type="ECO:0000256" key="1">
    <source>
        <dbReference type="SAM" id="MobiDB-lite"/>
    </source>
</evidence>
<evidence type="ECO:0000313" key="3">
    <source>
        <dbReference type="EMBL" id="GLU47619.1"/>
    </source>
</evidence>
<feature type="region of interest" description="Disordered" evidence="1">
    <location>
        <begin position="120"/>
        <end position="376"/>
    </location>
</feature>
<feature type="compositionally biased region" description="Low complexity" evidence="1">
    <location>
        <begin position="120"/>
        <end position="129"/>
    </location>
</feature>
<name>A0A9W6P5V0_9ACTN</name>
<feature type="compositionally biased region" description="Low complexity" evidence="1">
    <location>
        <begin position="261"/>
        <end position="277"/>
    </location>
</feature>
<protein>
    <submittedName>
        <fullName evidence="3">Uncharacterized protein</fullName>
    </submittedName>
</protein>
<keyword evidence="2" id="KW-0812">Transmembrane</keyword>
<sequence length="526" mass="51324">MTEKFEGAQKKTAPEADAAPAARDTSLPDVPRPVAADAASSTDAATAAEAIARPRAFDSVGATTGAPLEAVDPTARLGRPGAPVLAGAAIAGLILVAAPFAVSAGTQDVSLETVPLSAGSLADGADGSAVTQAGLDAGSGDRRQAASGDDAGSGGGGGVNDAPEDTSAGYVPEAKKEESGGSGPLGASPSPGEDGGESGGGGAGAPSEEGTRGGSVASSGGERETGGGADEKAPEASMKGEDAPGIIDSLPGVGGSQAPSGDAAPPAEKGAKAAAAPAEDEEAAEPEGRMNAFSAAVPSEEPSGEPSPEGDAEPSPEASPDEADGEAADASASPEPSDAPSPSPSASPSESGPAYSEVAGPGCAEDGPTSYGRTGMWEEGEGFASWATRDANTDAEGCYGTYDAIPVSGDPERGDGQFAHWTFTPGTAGASCELLVYVPDDESPLWVGEAEAKYQIFPGDRPEGDSVGIFGIGQSEVRGGWVKVVGLVSPAESFTVQLTNIGENTLADQEGRSSHVAAGAIRATCD</sequence>
<keyword evidence="4" id="KW-1185">Reference proteome</keyword>
<keyword evidence="2" id="KW-1133">Transmembrane helix</keyword>
<dbReference type="Proteomes" id="UP001165092">
    <property type="component" value="Unassembled WGS sequence"/>
</dbReference>
<comment type="caution">
    <text evidence="3">The sequence shown here is derived from an EMBL/GenBank/DDBJ whole genome shotgun (WGS) entry which is preliminary data.</text>
</comment>
<feature type="transmembrane region" description="Helical" evidence="2">
    <location>
        <begin position="84"/>
        <end position="102"/>
    </location>
</feature>
<feature type="compositionally biased region" description="Basic and acidic residues" evidence="1">
    <location>
        <begin position="1"/>
        <end position="14"/>
    </location>
</feature>
<reference evidence="3" key="1">
    <citation type="submission" date="2023-02" db="EMBL/GenBank/DDBJ databases">
        <title>Nocardiopsis ansamitocini NBRC 112285.</title>
        <authorList>
            <person name="Ichikawa N."/>
            <person name="Sato H."/>
            <person name="Tonouchi N."/>
        </authorList>
    </citation>
    <scope>NUCLEOTIDE SEQUENCE</scope>
    <source>
        <strain evidence="3">NBRC 112285</strain>
    </source>
</reference>
<dbReference type="AlphaFoldDB" id="A0A9W6P5V0"/>
<feature type="region of interest" description="Disordered" evidence="1">
    <location>
        <begin position="1"/>
        <end position="47"/>
    </location>
</feature>
<keyword evidence="2" id="KW-0472">Membrane</keyword>
<feature type="compositionally biased region" description="Low complexity" evidence="1">
    <location>
        <begin position="294"/>
        <end position="307"/>
    </location>
</feature>
<evidence type="ECO:0000313" key="4">
    <source>
        <dbReference type="Proteomes" id="UP001165092"/>
    </source>
</evidence>
<gene>
    <name evidence="3" type="ORF">Nans01_19700</name>
</gene>
<dbReference type="RefSeq" id="WP_285758735.1">
    <property type="nucleotide sequence ID" value="NZ_BSQG01000002.1"/>
</dbReference>
<feature type="compositionally biased region" description="Acidic residues" evidence="1">
    <location>
        <begin position="308"/>
        <end position="327"/>
    </location>
</feature>
<evidence type="ECO:0000256" key="2">
    <source>
        <dbReference type="SAM" id="Phobius"/>
    </source>
</evidence>